<protein>
    <submittedName>
        <fullName evidence="2">Uncharacterized protein</fullName>
    </submittedName>
</protein>
<feature type="region of interest" description="Disordered" evidence="1">
    <location>
        <begin position="153"/>
        <end position="176"/>
    </location>
</feature>
<proteinExistence type="predicted"/>
<evidence type="ECO:0000313" key="3">
    <source>
        <dbReference type="Proteomes" id="UP001565236"/>
    </source>
</evidence>
<dbReference type="Proteomes" id="UP001565236">
    <property type="component" value="Unassembled WGS sequence"/>
</dbReference>
<dbReference type="EMBL" id="JBCLUF010000003">
    <property type="protein sequence ID" value="MEY8661572.1"/>
    <property type="molecule type" value="Genomic_DNA"/>
</dbReference>
<accession>A0ABV4DQ53</accession>
<name>A0ABV4DQ53_9LACO</name>
<sequence length="176" mass="20616">MKTIEQQKKERLAFAEVACNLLAKENKKELNDSKFIELIDKSHDGHQRLTREELVEVNERKNFNTIYNFLIQRREDTSLMRSIANNIPKGASIKGSLEYANTKARKIFSTASCAMVDDYTVFMWIREYFISFVPPELRPITFYPKIKNINKHESRKEKSKTTSPSPKAEFEEITLF</sequence>
<comment type="caution">
    <text evidence="2">The sequence shown here is derived from an EMBL/GenBank/DDBJ whole genome shotgun (WGS) entry which is preliminary data.</text>
</comment>
<gene>
    <name evidence="2" type="ORF">AALT52_01490</name>
</gene>
<keyword evidence="3" id="KW-1185">Reference proteome</keyword>
<evidence type="ECO:0000256" key="1">
    <source>
        <dbReference type="SAM" id="MobiDB-lite"/>
    </source>
</evidence>
<dbReference type="RefSeq" id="WP_369940457.1">
    <property type="nucleotide sequence ID" value="NZ_JBCLUF010000003.1"/>
</dbReference>
<evidence type="ECO:0000313" key="2">
    <source>
        <dbReference type="EMBL" id="MEY8661572.1"/>
    </source>
</evidence>
<organism evidence="2 3">
    <name type="scientific">Ligilactobacillus faecis</name>
    <dbReference type="NCBI Taxonomy" id="762833"/>
    <lineage>
        <taxon>Bacteria</taxon>
        <taxon>Bacillati</taxon>
        <taxon>Bacillota</taxon>
        <taxon>Bacilli</taxon>
        <taxon>Lactobacillales</taxon>
        <taxon>Lactobacillaceae</taxon>
        <taxon>Ligilactobacillus</taxon>
    </lineage>
</organism>
<reference evidence="2 3" key="1">
    <citation type="submission" date="2024-03" db="EMBL/GenBank/DDBJ databases">
        <title>Mouse gut bacterial collection (mGBC) of GemPharmatech.</title>
        <authorList>
            <person name="He Y."/>
            <person name="Dong L."/>
            <person name="Wu D."/>
            <person name="Gao X."/>
            <person name="Lin Z."/>
        </authorList>
    </citation>
    <scope>NUCLEOTIDE SEQUENCE [LARGE SCALE GENOMIC DNA]</scope>
    <source>
        <strain evidence="2 3">15-30</strain>
    </source>
</reference>